<evidence type="ECO:0000256" key="8">
    <source>
        <dbReference type="RuleBase" id="RU362028"/>
    </source>
</evidence>
<dbReference type="EC" id="5.4.99.-" evidence="8"/>
<evidence type="ECO:0000256" key="2">
    <source>
        <dbReference type="ARBA" id="ARBA00022884"/>
    </source>
</evidence>
<dbReference type="STRING" id="406100.SAMN04488052_11122"/>
<evidence type="ECO:0000256" key="3">
    <source>
        <dbReference type="ARBA" id="ARBA00023235"/>
    </source>
</evidence>
<dbReference type="InterPro" id="IPR002942">
    <property type="entry name" value="S4_RNA-bd"/>
</dbReference>
<dbReference type="Pfam" id="PF01479">
    <property type="entry name" value="S4"/>
    <property type="match status" value="1"/>
</dbReference>
<organism evidence="10 11">
    <name type="scientific">Aquisalimonas asiatica</name>
    <dbReference type="NCBI Taxonomy" id="406100"/>
    <lineage>
        <taxon>Bacteria</taxon>
        <taxon>Pseudomonadati</taxon>
        <taxon>Pseudomonadota</taxon>
        <taxon>Gammaproteobacteria</taxon>
        <taxon>Chromatiales</taxon>
        <taxon>Ectothiorhodospiraceae</taxon>
        <taxon>Aquisalimonas</taxon>
    </lineage>
</organism>
<evidence type="ECO:0000256" key="7">
    <source>
        <dbReference type="PROSITE-ProRule" id="PRU00182"/>
    </source>
</evidence>
<dbReference type="InterPro" id="IPR006145">
    <property type="entry name" value="PsdUridine_synth_RsuA/RluA"/>
</dbReference>
<dbReference type="PANTHER" id="PTHR21600">
    <property type="entry name" value="MITOCHONDRIAL RNA PSEUDOURIDINE SYNTHASE"/>
    <property type="match status" value="1"/>
</dbReference>
<dbReference type="OrthoDB" id="9807829at2"/>
<keyword evidence="11" id="KW-1185">Reference proteome</keyword>
<comment type="function">
    <text evidence="5">Responsible for synthesis of pseudouridine from uracil at positions 1911, 1915 and 1917 in 23S ribosomal RNA.</text>
</comment>
<dbReference type="AlphaFoldDB" id="A0A1H8VBF2"/>
<comment type="catalytic activity">
    <reaction evidence="4">
        <text>uridine(1911/1915/1917) in 23S rRNA = pseudouridine(1911/1915/1917) in 23S rRNA</text>
        <dbReference type="Rhea" id="RHEA:42524"/>
        <dbReference type="Rhea" id="RHEA-COMP:10097"/>
        <dbReference type="Rhea" id="RHEA-COMP:10098"/>
        <dbReference type="ChEBI" id="CHEBI:65314"/>
        <dbReference type="ChEBI" id="CHEBI:65315"/>
        <dbReference type="EC" id="5.4.99.23"/>
    </reaction>
</comment>
<reference evidence="10 11" key="1">
    <citation type="submission" date="2016-10" db="EMBL/GenBank/DDBJ databases">
        <authorList>
            <person name="de Groot N.N."/>
        </authorList>
    </citation>
    <scope>NUCLEOTIDE SEQUENCE [LARGE SCALE GENOMIC DNA]</scope>
    <source>
        <strain evidence="10 11">CGMCC 1.6291</strain>
    </source>
</reference>
<proteinExistence type="inferred from homology"/>
<keyword evidence="2 7" id="KW-0694">RNA-binding</keyword>
<dbReference type="NCBIfam" id="TIGR00005">
    <property type="entry name" value="rluA_subfam"/>
    <property type="match status" value="1"/>
</dbReference>
<evidence type="ECO:0000259" key="9">
    <source>
        <dbReference type="SMART" id="SM00363"/>
    </source>
</evidence>
<keyword evidence="3 8" id="KW-0413">Isomerase</keyword>
<dbReference type="Gene3D" id="3.10.290.10">
    <property type="entry name" value="RNA-binding S4 domain"/>
    <property type="match status" value="1"/>
</dbReference>
<dbReference type="SUPFAM" id="SSF55120">
    <property type="entry name" value="Pseudouridine synthase"/>
    <property type="match status" value="1"/>
</dbReference>
<dbReference type="GO" id="GO:0000455">
    <property type="term" value="P:enzyme-directed rRNA pseudouridine synthesis"/>
    <property type="evidence" value="ECO:0007669"/>
    <property type="project" value="UniProtKB-ARBA"/>
</dbReference>
<evidence type="ECO:0000256" key="5">
    <source>
        <dbReference type="ARBA" id="ARBA00056072"/>
    </source>
</evidence>
<evidence type="ECO:0000256" key="4">
    <source>
        <dbReference type="ARBA" id="ARBA00036882"/>
    </source>
</evidence>
<dbReference type="FunFam" id="3.30.2350.10:FF:000006">
    <property type="entry name" value="Pseudouridine synthase"/>
    <property type="match status" value="1"/>
</dbReference>
<comment type="catalytic activity">
    <reaction evidence="8">
        <text>a uridine in RNA = a pseudouridine in RNA</text>
        <dbReference type="Rhea" id="RHEA:48348"/>
        <dbReference type="Rhea" id="RHEA-COMP:12068"/>
        <dbReference type="Rhea" id="RHEA-COMP:12069"/>
        <dbReference type="ChEBI" id="CHEBI:65314"/>
        <dbReference type="ChEBI" id="CHEBI:65315"/>
    </reaction>
</comment>
<name>A0A1H8VBF2_9GAMM</name>
<dbReference type="Proteomes" id="UP000199657">
    <property type="component" value="Unassembled WGS sequence"/>
</dbReference>
<dbReference type="Pfam" id="PF00849">
    <property type="entry name" value="PseudoU_synth_2"/>
    <property type="match status" value="1"/>
</dbReference>
<dbReference type="CDD" id="cd02869">
    <property type="entry name" value="PseudoU_synth_RluA_like"/>
    <property type="match status" value="1"/>
</dbReference>
<evidence type="ECO:0000313" key="11">
    <source>
        <dbReference type="Proteomes" id="UP000199657"/>
    </source>
</evidence>
<feature type="active site" evidence="6">
    <location>
        <position position="139"/>
    </location>
</feature>
<protein>
    <recommendedName>
        <fullName evidence="8">Pseudouridine synthase</fullName>
        <ecNumber evidence="8">5.4.99.-</ecNumber>
    </recommendedName>
</protein>
<dbReference type="RefSeq" id="WP_091645856.1">
    <property type="nucleotide sequence ID" value="NZ_FOEG01000011.1"/>
</dbReference>
<evidence type="ECO:0000313" key="10">
    <source>
        <dbReference type="EMBL" id="SEP12604.1"/>
    </source>
</evidence>
<dbReference type="CDD" id="cd00165">
    <property type="entry name" value="S4"/>
    <property type="match status" value="1"/>
</dbReference>
<dbReference type="Gene3D" id="3.30.2350.10">
    <property type="entry name" value="Pseudouridine synthase"/>
    <property type="match status" value="1"/>
</dbReference>
<dbReference type="GO" id="GO:0160140">
    <property type="term" value="F:23S rRNA pseudouridine(1911/1915/1917) synthase activity"/>
    <property type="evidence" value="ECO:0007669"/>
    <property type="project" value="UniProtKB-EC"/>
</dbReference>
<dbReference type="InterPro" id="IPR006225">
    <property type="entry name" value="PsdUridine_synth_RluC/D"/>
</dbReference>
<evidence type="ECO:0000256" key="1">
    <source>
        <dbReference type="ARBA" id="ARBA00010876"/>
    </source>
</evidence>
<comment type="similarity">
    <text evidence="1 8">Belongs to the pseudouridine synthase RluA family.</text>
</comment>
<dbReference type="NCBIfam" id="NF008385">
    <property type="entry name" value="PRK11180.1"/>
    <property type="match status" value="1"/>
</dbReference>
<dbReference type="EMBL" id="FOEG01000011">
    <property type="protein sequence ID" value="SEP12604.1"/>
    <property type="molecule type" value="Genomic_DNA"/>
</dbReference>
<dbReference type="PROSITE" id="PS01129">
    <property type="entry name" value="PSI_RLU"/>
    <property type="match status" value="1"/>
</dbReference>
<accession>A0A1H8VBF2</accession>
<dbReference type="InterPro" id="IPR020103">
    <property type="entry name" value="PsdUridine_synth_cat_dom_sf"/>
</dbReference>
<dbReference type="GO" id="GO:0003723">
    <property type="term" value="F:RNA binding"/>
    <property type="evidence" value="ECO:0007669"/>
    <property type="project" value="UniProtKB-KW"/>
</dbReference>
<feature type="domain" description="RNA-binding S4" evidence="9">
    <location>
        <begin position="18"/>
        <end position="83"/>
    </location>
</feature>
<dbReference type="SMART" id="SM00363">
    <property type="entry name" value="S4"/>
    <property type="match status" value="1"/>
</dbReference>
<dbReference type="InterPro" id="IPR036986">
    <property type="entry name" value="S4_RNA-bd_sf"/>
</dbReference>
<gene>
    <name evidence="10" type="ORF">SAMN04488052_11122</name>
</gene>
<dbReference type="PROSITE" id="PS50889">
    <property type="entry name" value="S4"/>
    <property type="match status" value="1"/>
</dbReference>
<dbReference type="InterPro" id="IPR050188">
    <property type="entry name" value="RluA_PseudoU_synthase"/>
</dbReference>
<dbReference type="PANTHER" id="PTHR21600:SF44">
    <property type="entry name" value="RIBOSOMAL LARGE SUBUNIT PSEUDOURIDINE SYNTHASE D"/>
    <property type="match status" value="1"/>
</dbReference>
<evidence type="ECO:0000256" key="6">
    <source>
        <dbReference type="PIRSR" id="PIRSR606225-1"/>
    </source>
</evidence>
<sequence>MSEFLELDATIPESSAGLRLDRALADVFPDYSRSRLQQWLKEGAITVDGATRRGRDPVKGGETVSVRAALAPDAPSVAPEPIQLDVVHEDDDILVLNKPAGLVVHPGAGNPDGTLQNALLHRHPHLEQIPRCGIVHRIDKDTSGLMVVALSDRAHTTLTEQLQDKSVGREYEALVSGTFTAGGTVDAPIARHPRDRKRMAVVASGRRAVTHYRIAERFSAHTLLRVFLETGRTHQIRVHMAYIQHPLVGDPVYGLRPRLPKRADDTVRDALAGLGRQALHAARLVLQHPATEETMAWETPRPADMDAVMDVLREHDRRMAL</sequence>
<dbReference type="InterPro" id="IPR006224">
    <property type="entry name" value="PsdUridine_synth_RluA-like_CS"/>
</dbReference>
<dbReference type="SUPFAM" id="SSF55174">
    <property type="entry name" value="Alpha-L RNA-binding motif"/>
    <property type="match status" value="1"/>
</dbReference>